<dbReference type="SUPFAM" id="SSF57501">
    <property type="entry name" value="Cystine-knot cytokines"/>
    <property type="match status" value="1"/>
</dbReference>
<evidence type="ECO:0000313" key="7">
    <source>
        <dbReference type="EMBL" id="KAL1498287.1"/>
    </source>
</evidence>
<dbReference type="InterPro" id="IPR006208">
    <property type="entry name" value="Glyco_hormone_CN"/>
</dbReference>
<dbReference type="GO" id="GO:0005576">
    <property type="term" value="C:extracellular region"/>
    <property type="evidence" value="ECO:0007669"/>
    <property type="project" value="UniProtKB-SubCell"/>
</dbReference>
<gene>
    <name evidence="7" type="ORF">ABEB36_009108</name>
</gene>
<sequence>MIFQLLFFFMYIGSFVRTQSIIDGIALDNVNQKTTLKCHKFLHKHDVTQLDKNGKACWDTLSVMACWGRCDSKEMADYRFPYKKSFHPVCVHYGRRKVFVILRNCQEGALPSAARYEYYEAADCKCQQCTSLDTSCEGLRYRAHRSGFGGFRRLVRGGEEFF</sequence>
<accession>A0ABD1EP54</accession>
<dbReference type="Pfam" id="PF00007">
    <property type="entry name" value="Cys_knot"/>
    <property type="match status" value="1"/>
</dbReference>
<comment type="similarity">
    <text evidence="2">Belongs to the glycoprotein hormones subunit beta family.</text>
</comment>
<evidence type="ECO:0000256" key="1">
    <source>
        <dbReference type="ARBA" id="ARBA00004613"/>
    </source>
</evidence>
<keyword evidence="5" id="KW-0732">Signal</keyword>
<evidence type="ECO:0000256" key="5">
    <source>
        <dbReference type="SAM" id="SignalP"/>
    </source>
</evidence>
<name>A0ABD1EP54_HYPHA</name>
<evidence type="ECO:0000256" key="2">
    <source>
        <dbReference type="ARBA" id="ARBA00006552"/>
    </source>
</evidence>
<comment type="subcellular location">
    <subcellularLocation>
        <location evidence="1">Secreted</location>
    </subcellularLocation>
</comment>
<keyword evidence="3" id="KW-0964">Secreted</keyword>
<evidence type="ECO:0000313" key="8">
    <source>
        <dbReference type="Proteomes" id="UP001566132"/>
    </source>
</evidence>
<feature type="chain" id="PRO_5044811994" description="Glycoprotein hormone subunit beta domain-containing protein" evidence="5">
    <location>
        <begin position="19"/>
        <end position="162"/>
    </location>
</feature>
<keyword evidence="8" id="KW-1185">Reference proteome</keyword>
<dbReference type="InterPro" id="IPR029034">
    <property type="entry name" value="Cystine-knot_cytokine"/>
</dbReference>
<dbReference type="PANTHER" id="PTHR11515">
    <property type="entry name" value="GLYCOPROTEIN HORMONE BETA CHAIN"/>
    <property type="match status" value="1"/>
</dbReference>
<keyword evidence="4" id="KW-1015">Disulfide bond</keyword>
<dbReference type="InterPro" id="IPR001545">
    <property type="entry name" value="Gonadotropin_bsu"/>
</dbReference>
<proteinExistence type="inferred from homology"/>
<evidence type="ECO:0000256" key="3">
    <source>
        <dbReference type="ARBA" id="ARBA00022525"/>
    </source>
</evidence>
<comment type="caution">
    <text evidence="7">The sequence shown here is derived from an EMBL/GenBank/DDBJ whole genome shotgun (WGS) entry which is preliminary data.</text>
</comment>
<dbReference type="CDD" id="cd00069">
    <property type="entry name" value="GHB_like"/>
    <property type="match status" value="1"/>
</dbReference>
<dbReference type="AlphaFoldDB" id="A0ABD1EP54"/>
<organism evidence="7 8">
    <name type="scientific">Hypothenemus hampei</name>
    <name type="common">Coffee berry borer</name>
    <dbReference type="NCBI Taxonomy" id="57062"/>
    <lineage>
        <taxon>Eukaryota</taxon>
        <taxon>Metazoa</taxon>
        <taxon>Ecdysozoa</taxon>
        <taxon>Arthropoda</taxon>
        <taxon>Hexapoda</taxon>
        <taxon>Insecta</taxon>
        <taxon>Pterygota</taxon>
        <taxon>Neoptera</taxon>
        <taxon>Endopterygota</taxon>
        <taxon>Coleoptera</taxon>
        <taxon>Polyphaga</taxon>
        <taxon>Cucujiformia</taxon>
        <taxon>Curculionidae</taxon>
        <taxon>Scolytinae</taxon>
        <taxon>Hypothenemus</taxon>
    </lineage>
</organism>
<evidence type="ECO:0000259" key="6">
    <source>
        <dbReference type="Pfam" id="PF00007"/>
    </source>
</evidence>
<dbReference type="Proteomes" id="UP001566132">
    <property type="component" value="Unassembled WGS sequence"/>
</dbReference>
<feature type="domain" description="Glycoprotein hormone subunit beta" evidence="6">
    <location>
        <begin position="47"/>
        <end position="142"/>
    </location>
</feature>
<protein>
    <recommendedName>
        <fullName evidence="6">Glycoprotein hormone subunit beta domain-containing protein</fullName>
    </recommendedName>
</protein>
<dbReference type="EMBL" id="JBDJPC010000006">
    <property type="protein sequence ID" value="KAL1498287.1"/>
    <property type="molecule type" value="Genomic_DNA"/>
</dbReference>
<dbReference type="PANTHER" id="PTHR11515:SF13">
    <property type="entry name" value="GLYCOPROTEIN HORMONE BETA 5, ISOFORM A"/>
    <property type="match status" value="1"/>
</dbReference>
<dbReference type="Gene3D" id="2.10.90.10">
    <property type="entry name" value="Cystine-knot cytokines"/>
    <property type="match status" value="1"/>
</dbReference>
<feature type="signal peptide" evidence="5">
    <location>
        <begin position="1"/>
        <end position="18"/>
    </location>
</feature>
<reference evidence="7 8" key="1">
    <citation type="submission" date="2024-05" db="EMBL/GenBank/DDBJ databases">
        <title>Genetic variation in Jamaican populations of the coffee berry borer (Hypothenemus hampei).</title>
        <authorList>
            <person name="Errbii M."/>
            <person name="Myrie A."/>
        </authorList>
    </citation>
    <scope>NUCLEOTIDE SEQUENCE [LARGE SCALE GENOMIC DNA]</scope>
    <source>
        <strain evidence="7">JA-Hopewell-2020-01-JO</strain>
        <tissue evidence="7">Whole body</tissue>
    </source>
</reference>
<evidence type="ECO:0000256" key="4">
    <source>
        <dbReference type="ARBA" id="ARBA00023157"/>
    </source>
</evidence>